<evidence type="ECO:0000313" key="3">
    <source>
        <dbReference type="Proteomes" id="UP000726136"/>
    </source>
</evidence>
<name>A0ABR9ZFU5_VIBAN</name>
<evidence type="ECO:0000313" key="2">
    <source>
        <dbReference type="EMBL" id="MBF4377157.1"/>
    </source>
</evidence>
<keyword evidence="1" id="KW-1133">Transmembrane helix</keyword>
<proteinExistence type="predicted"/>
<keyword evidence="1" id="KW-0472">Membrane</keyword>
<dbReference type="Proteomes" id="UP000726136">
    <property type="component" value="Unassembled WGS sequence"/>
</dbReference>
<feature type="non-terminal residue" evidence="2">
    <location>
        <position position="1"/>
    </location>
</feature>
<dbReference type="EMBL" id="RDPI01001460">
    <property type="protein sequence ID" value="MBF4377157.1"/>
    <property type="molecule type" value="Genomic_DNA"/>
</dbReference>
<keyword evidence="3" id="KW-1185">Reference proteome</keyword>
<evidence type="ECO:0000256" key="1">
    <source>
        <dbReference type="SAM" id="Phobius"/>
    </source>
</evidence>
<comment type="caution">
    <text evidence="2">The sequence shown here is derived from an EMBL/GenBank/DDBJ whole genome shotgun (WGS) entry which is preliminary data.</text>
</comment>
<feature type="transmembrane region" description="Helical" evidence="1">
    <location>
        <begin position="58"/>
        <end position="78"/>
    </location>
</feature>
<protein>
    <recommendedName>
        <fullName evidence="4">LPXTG cell wall anchor domain-containing protein</fullName>
    </recommendedName>
</protein>
<organism evidence="2 3">
    <name type="scientific">Vibrio anguillarum</name>
    <name type="common">Listonella anguillarum</name>
    <dbReference type="NCBI Taxonomy" id="55601"/>
    <lineage>
        <taxon>Bacteria</taxon>
        <taxon>Pseudomonadati</taxon>
        <taxon>Pseudomonadota</taxon>
        <taxon>Gammaproteobacteria</taxon>
        <taxon>Vibrionales</taxon>
        <taxon>Vibrionaceae</taxon>
        <taxon>Vibrio</taxon>
    </lineage>
</organism>
<keyword evidence="1" id="KW-0812">Transmembrane</keyword>
<accession>A0ABR9ZFU5</accession>
<dbReference type="RefSeq" id="WP_194665170.1">
    <property type="nucleotide sequence ID" value="NZ_RDPI01001460.1"/>
</dbReference>
<sequence length="80" mass="8462">DDFLGDFQLKDAVGAWLANEQIKRVDDATGQSQSEVYNTPNKTQQVNGTVTTNATGGLSMPVLMGAGAVGLVLLVLLIRK</sequence>
<evidence type="ECO:0008006" key="4">
    <source>
        <dbReference type="Google" id="ProtNLM"/>
    </source>
</evidence>
<gene>
    <name evidence="2" type="ORF">EAY46_29720</name>
</gene>
<reference evidence="2 3" key="1">
    <citation type="journal article" date="2021" name="PeerJ">
        <title>Analysis of 44 Vibrio anguillarum genomes reveals high genetic diversity.</title>
        <authorList>
            <person name="Hansen M.J."/>
            <person name="Dalsgaard I."/>
        </authorList>
    </citation>
    <scope>NUCLEOTIDE SEQUENCE [LARGE SCALE GENOMIC DNA]</scope>
    <source>
        <strain evidence="2 3">040915-1/1B</strain>
    </source>
</reference>